<evidence type="ECO:0000313" key="1">
    <source>
        <dbReference type="EMBL" id="JAD34406.1"/>
    </source>
</evidence>
<dbReference type="EMBL" id="GBRH01263489">
    <property type="protein sequence ID" value="JAD34406.1"/>
    <property type="molecule type" value="Transcribed_RNA"/>
</dbReference>
<organism evidence="1">
    <name type="scientific">Arundo donax</name>
    <name type="common">Giant reed</name>
    <name type="synonym">Donax arundinaceus</name>
    <dbReference type="NCBI Taxonomy" id="35708"/>
    <lineage>
        <taxon>Eukaryota</taxon>
        <taxon>Viridiplantae</taxon>
        <taxon>Streptophyta</taxon>
        <taxon>Embryophyta</taxon>
        <taxon>Tracheophyta</taxon>
        <taxon>Spermatophyta</taxon>
        <taxon>Magnoliopsida</taxon>
        <taxon>Liliopsida</taxon>
        <taxon>Poales</taxon>
        <taxon>Poaceae</taxon>
        <taxon>PACMAD clade</taxon>
        <taxon>Arundinoideae</taxon>
        <taxon>Arundineae</taxon>
        <taxon>Arundo</taxon>
    </lineage>
</organism>
<sequence length="38" mass="4629">MTKKKGDDKEIHWELARDYRLKSTKHAKVICHTYFTSY</sequence>
<reference evidence="1" key="1">
    <citation type="submission" date="2014-09" db="EMBL/GenBank/DDBJ databases">
        <authorList>
            <person name="Magalhaes I.L.F."/>
            <person name="Oliveira U."/>
            <person name="Santos F.R."/>
            <person name="Vidigal T.H.D.A."/>
            <person name="Brescovit A.D."/>
            <person name="Santos A.J."/>
        </authorList>
    </citation>
    <scope>NUCLEOTIDE SEQUENCE</scope>
    <source>
        <tissue evidence="1">Shoot tissue taken approximately 20 cm above the soil surface</tissue>
    </source>
</reference>
<reference evidence="1" key="2">
    <citation type="journal article" date="2015" name="Data Brief">
        <title>Shoot transcriptome of the giant reed, Arundo donax.</title>
        <authorList>
            <person name="Barrero R.A."/>
            <person name="Guerrero F.D."/>
            <person name="Moolhuijzen P."/>
            <person name="Goolsby J.A."/>
            <person name="Tidwell J."/>
            <person name="Bellgard S.E."/>
            <person name="Bellgard M.I."/>
        </authorList>
    </citation>
    <scope>NUCLEOTIDE SEQUENCE</scope>
    <source>
        <tissue evidence="1">Shoot tissue taken approximately 20 cm above the soil surface</tissue>
    </source>
</reference>
<dbReference type="AlphaFoldDB" id="A0A0A8Z6H4"/>
<name>A0A0A8Z6H4_ARUDO</name>
<protein>
    <submittedName>
        <fullName evidence="1">Uncharacterized protein</fullName>
    </submittedName>
</protein>
<accession>A0A0A8Z6H4</accession>
<proteinExistence type="predicted"/>